<feature type="transmembrane region" description="Helical" evidence="2">
    <location>
        <begin position="115"/>
        <end position="140"/>
    </location>
</feature>
<keyword evidence="2" id="KW-1133">Transmembrane helix</keyword>
<evidence type="ECO:0000256" key="1">
    <source>
        <dbReference type="SAM" id="MobiDB-lite"/>
    </source>
</evidence>
<dbReference type="EMBL" id="QTTN01000002">
    <property type="protein sequence ID" value="REE93022.1"/>
    <property type="molecule type" value="Genomic_DNA"/>
</dbReference>
<evidence type="ECO:0000313" key="4">
    <source>
        <dbReference type="Proteomes" id="UP000256304"/>
    </source>
</evidence>
<dbReference type="RefSeq" id="WP_116187481.1">
    <property type="nucleotide sequence ID" value="NZ_QTTN01000002.1"/>
</dbReference>
<dbReference type="InterPro" id="IPR055338">
    <property type="entry name" value="YqfX-like"/>
</dbReference>
<gene>
    <name evidence="3" type="ORF">A8990_102106</name>
</gene>
<feature type="compositionally biased region" description="Basic and acidic residues" evidence="1">
    <location>
        <begin position="1"/>
        <end position="17"/>
    </location>
</feature>
<evidence type="ECO:0008006" key="5">
    <source>
        <dbReference type="Google" id="ProtNLM"/>
    </source>
</evidence>
<dbReference type="PANTHER" id="PTHR40040">
    <property type="entry name" value="SMALL HYDROPHOBIC PROTEIN-RELATED"/>
    <property type="match status" value="1"/>
</dbReference>
<accession>A0A3D9SDT8</accession>
<keyword evidence="2" id="KW-0812">Transmembrane</keyword>
<evidence type="ECO:0000313" key="3">
    <source>
        <dbReference type="EMBL" id="REE93022.1"/>
    </source>
</evidence>
<comment type="caution">
    <text evidence="3">The sequence shown here is derived from an EMBL/GenBank/DDBJ whole genome shotgun (WGS) entry which is preliminary data.</text>
</comment>
<keyword evidence="2" id="KW-0472">Membrane</keyword>
<proteinExistence type="predicted"/>
<dbReference type="OrthoDB" id="1754157at2"/>
<sequence length="141" mass="15566">MERETEGHNLHSPHDDTSTNPLYHPDMNAYNEEYAAEIAVPRSVNTFYPNQDRYPSAERVRLTNDAVRETRSAGRATGWAAFVIAILSWIVWPVLLGATAIVVGFIAYRQGARGLGVWSITLGAIAAAAYLVLVPIYYAIT</sequence>
<feature type="region of interest" description="Disordered" evidence="1">
    <location>
        <begin position="1"/>
        <end position="22"/>
    </location>
</feature>
<dbReference type="PANTHER" id="PTHR40040:SF1">
    <property type="entry name" value="MEMBRANE PROTEIN"/>
    <property type="match status" value="1"/>
</dbReference>
<organism evidence="3 4">
    <name type="scientific">Paenibacillus taihuensis</name>
    <dbReference type="NCBI Taxonomy" id="1156355"/>
    <lineage>
        <taxon>Bacteria</taxon>
        <taxon>Bacillati</taxon>
        <taxon>Bacillota</taxon>
        <taxon>Bacilli</taxon>
        <taxon>Bacillales</taxon>
        <taxon>Paenibacillaceae</taxon>
        <taxon>Paenibacillus</taxon>
    </lineage>
</organism>
<dbReference type="Proteomes" id="UP000256304">
    <property type="component" value="Unassembled WGS sequence"/>
</dbReference>
<dbReference type="AlphaFoldDB" id="A0A3D9SDT8"/>
<reference evidence="3 4" key="1">
    <citation type="submission" date="2018-08" db="EMBL/GenBank/DDBJ databases">
        <title>Genomic Encyclopedia of Type Strains, Phase III (KMG-III): the genomes of soil and plant-associated and newly described type strains.</title>
        <authorList>
            <person name="Whitman W."/>
        </authorList>
    </citation>
    <scope>NUCLEOTIDE SEQUENCE [LARGE SCALE GENOMIC DNA]</scope>
    <source>
        <strain evidence="3 4">CGMCC 1.10966</strain>
    </source>
</reference>
<keyword evidence="4" id="KW-1185">Reference proteome</keyword>
<protein>
    <recommendedName>
        <fullName evidence="5">DUF4190 domain-containing protein</fullName>
    </recommendedName>
</protein>
<evidence type="ECO:0000256" key="2">
    <source>
        <dbReference type="SAM" id="Phobius"/>
    </source>
</evidence>
<feature type="transmembrane region" description="Helical" evidence="2">
    <location>
        <begin position="79"/>
        <end position="108"/>
    </location>
</feature>
<name>A0A3D9SDT8_9BACL</name>